<dbReference type="GO" id="GO:0046872">
    <property type="term" value="F:metal ion binding"/>
    <property type="evidence" value="ECO:0007669"/>
    <property type="project" value="UniProtKB-KW"/>
</dbReference>
<dbReference type="EC" id="2.5.1.10" evidence="3"/>
<keyword evidence="8" id="KW-0414">Isoprene biosynthesis</keyword>
<evidence type="ECO:0000256" key="4">
    <source>
        <dbReference type="ARBA" id="ARBA00015100"/>
    </source>
</evidence>
<comment type="catalytic activity">
    <reaction evidence="11">
        <text>isopentenyl diphosphate + (2E)-geranyl diphosphate = (2E,6E)-farnesyl diphosphate + diphosphate</text>
        <dbReference type="Rhea" id="RHEA:19361"/>
        <dbReference type="ChEBI" id="CHEBI:33019"/>
        <dbReference type="ChEBI" id="CHEBI:58057"/>
        <dbReference type="ChEBI" id="CHEBI:128769"/>
        <dbReference type="ChEBI" id="CHEBI:175763"/>
        <dbReference type="EC" id="2.5.1.10"/>
    </reaction>
</comment>
<evidence type="ECO:0000256" key="8">
    <source>
        <dbReference type="ARBA" id="ARBA00023229"/>
    </source>
</evidence>
<dbReference type="InterPro" id="IPR008949">
    <property type="entry name" value="Isoprenoid_synthase_dom_sf"/>
</dbReference>
<comment type="similarity">
    <text evidence="2 12">Belongs to the FPP/GGPP synthase family.</text>
</comment>
<evidence type="ECO:0000256" key="6">
    <source>
        <dbReference type="ARBA" id="ARBA00022723"/>
    </source>
</evidence>
<dbReference type="PROSITE" id="PS00444">
    <property type="entry name" value="POLYPRENYL_SYNTHASE_2"/>
    <property type="match status" value="1"/>
</dbReference>
<evidence type="ECO:0000256" key="2">
    <source>
        <dbReference type="ARBA" id="ARBA00006706"/>
    </source>
</evidence>
<dbReference type="CDD" id="cd00685">
    <property type="entry name" value="Trans_IPPS_HT"/>
    <property type="match status" value="1"/>
</dbReference>
<dbReference type="SUPFAM" id="SSF48576">
    <property type="entry name" value="Terpenoid synthases"/>
    <property type="match status" value="1"/>
</dbReference>
<proteinExistence type="inferred from homology"/>
<evidence type="ECO:0000256" key="7">
    <source>
        <dbReference type="ARBA" id="ARBA00022842"/>
    </source>
</evidence>
<evidence type="ECO:0000256" key="10">
    <source>
        <dbReference type="ARBA" id="ARBA00032873"/>
    </source>
</evidence>
<keyword evidence="7" id="KW-0460">Magnesium</keyword>
<dbReference type="InterPro" id="IPR053378">
    <property type="entry name" value="Prenyl_diphosphate_synthase"/>
</dbReference>
<evidence type="ECO:0000313" key="13">
    <source>
        <dbReference type="EMBL" id="QBP18633.1"/>
    </source>
</evidence>
<keyword evidence="6" id="KW-0479">Metal-binding</keyword>
<evidence type="ECO:0000313" key="14">
    <source>
        <dbReference type="Proteomes" id="UP000294321"/>
    </source>
</evidence>
<evidence type="ECO:0000256" key="5">
    <source>
        <dbReference type="ARBA" id="ARBA00022679"/>
    </source>
</evidence>
<dbReference type="KEGG" id="lji:ELX58_05695"/>
<dbReference type="GO" id="GO:0016114">
    <property type="term" value="P:terpenoid biosynthetic process"/>
    <property type="evidence" value="ECO:0007669"/>
    <property type="project" value="UniProtKB-ARBA"/>
</dbReference>
<evidence type="ECO:0000256" key="1">
    <source>
        <dbReference type="ARBA" id="ARBA00001946"/>
    </source>
</evidence>
<keyword evidence="5 12" id="KW-0808">Transferase</keyword>
<dbReference type="PANTHER" id="PTHR43281">
    <property type="entry name" value="FARNESYL DIPHOSPHATE SYNTHASE"/>
    <property type="match status" value="1"/>
</dbReference>
<dbReference type="Pfam" id="PF00348">
    <property type="entry name" value="polyprenyl_synt"/>
    <property type="match status" value="1"/>
</dbReference>
<evidence type="ECO:0000256" key="11">
    <source>
        <dbReference type="ARBA" id="ARBA00049399"/>
    </source>
</evidence>
<gene>
    <name evidence="13" type="ORF">ELX58_05695</name>
</gene>
<evidence type="ECO:0000256" key="9">
    <source>
        <dbReference type="ARBA" id="ARBA00032380"/>
    </source>
</evidence>
<dbReference type="Gene3D" id="1.10.600.10">
    <property type="entry name" value="Farnesyl Diphosphate Synthase"/>
    <property type="match status" value="1"/>
</dbReference>
<dbReference type="PROSITE" id="PS00723">
    <property type="entry name" value="POLYPRENYL_SYNTHASE_1"/>
    <property type="match status" value="1"/>
</dbReference>
<comment type="cofactor">
    <cofactor evidence="1">
        <name>Mg(2+)</name>
        <dbReference type="ChEBI" id="CHEBI:18420"/>
    </cofactor>
</comment>
<dbReference type="SFLD" id="SFLDG01017">
    <property type="entry name" value="Polyprenyl_Transferase_Like"/>
    <property type="match status" value="1"/>
</dbReference>
<keyword evidence="14" id="KW-1185">Reference proteome</keyword>
<evidence type="ECO:0000256" key="3">
    <source>
        <dbReference type="ARBA" id="ARBA00012439"/>
    </source>
</evidence>
<dbReference type="OrthoDB" id="9805316at2"/>
<dbReference type="GO" id="GO:0005737">
    <property type="term" value="C:cytoplasm"/>
    <property type="evidence" value="ECO:0007669"/>
    <property type="project" value="UniProtKB-ARBA"/>
</dbReference>
<dbReference type="SFLD" id="SFLDS00005">
    <property type="entry name" value="Isoprenoid_Synthase_Type_I"/>
    <property type="match status" value="1"/>
</dbReference>
<dbReference type="InterPro" id="IPR000092">
    <property type="entry name" value="Polyprenyl_synt"/>
</dbReference>
<protein>
    <recommendedName>
        <fullName evidence="4">Farnesyl diphosphate synthase</fullName>
        <ecNumber evidence="3">2.5.1.10</ecNumber>
    </recommendedName>
    <alternativeName>
        <fullName evidence="10">(2E,6E)-farnesyl diphosphate synthase</fullName>
    </alternativeName>
    <alternativeName>
        <fullName evidence="9">Geranyltranstransferase</fullName>
    </alternativeName>
</protein>
<dbReference type="FunFam" id="1.10.600.10:FF:000001">
    <property type="entry name" value="Geranylgeranyl diphosphate synthase"/>
    <property type="match status" value="1"/>
</dbReference>
<reference evidence="14" key="1">
    <citation type="submission" date="2018-12" db="EMBL/GenBank/DDBJ databases">
        <title>A new species of lactobacillus.</title>
        <authorList>
            <person name="Jian Y."/>
            <person name="Xin L."/>
            <person name="Hong Z.J."/>
            <person name="Ming L.Z."/>
            <person name="Hong X.Z."/>
        </authorList>
    </citation>
    <scope>NUCLEOTIDE SEQUENCE [LARGE SCALE GENOMIC DNA]</scope>
    <source>
        <strain evidence="14">HSLZ-75</strain>
    </source>
</reference>
<dbReference type="AlphaFoldDB" id="A0A4P6ZM01"/>
<dbReference type="NCBIfam" id="NF045485">
    <property type="entry name" value="FPPsyn"/>
    <property type="match status" value="1"/>
</dbReference>
<dbReference type="GO" id="GO:0004337">
    <property type="term" value="F:(2E,6E)-farnesyl diphosphate synthase activity"/>
    <property type="evidence" value="ECO:0007669"/>
    <property type="project" value="UniProtKB-EC"/>
</dbReference>
<dbReference type="EMBL" id="CP034726">
    <property type="protein sequence ID" value="QBP18633.1"/>
    <property type="molecule type" value="Genomic_DNA"/>
</dbReference>
<dbReference type="InterPro" id="IPR033749">
    <property type="entry name" value="Polyprenyl_synt_CS"/>
</dbReference>
<dbReference type="PANTHER" id="PTHR43281:SF1">
    <property type="entry name" value="FARNESYL DIPHOSPHATE SYNTHASE"/>
    <property type="match status" value="1"/>
</dbReference>
<sequence>MSKDPRLAKFESMYHPKINQYLKDNLKKDVDQKTLNQAMNFSVLAGGKRLRPMLTLATLKTLGAKLTPAKMKATCALELLHTYSLIHDDLPAMDDDGLRRHKPTSHAVFGAGMATLAGDGLLTLAFQWLVDNSLSVDTKVKLVDGLSKAAGPSGMVSGQASDIEFEDHQLPLSRLKVLHRHKTGALIHYAVQAGLIMGHAKKELVKPLLRFADCFGLAFQIYDDILDVVGSEVELGKPVGQDSGKNTYPNLLGLVGAYDQLEAVLDHGRRDLDDLNRKSSIDTGLLKSFFSYFQVKRRNRRR</sequence>
<name>A0A4P6ZM01_9LACO</name>
<organism evidence="13 14">
    <name type="scientific">Acetilactobacillus jinshanensis</name>
    <dbReference type="NCBI Taxonomy" id="1720083"/>
    <lineage>
        <taxon>Bacteria</taxon>
        <taxon>Bacillati</taxon>
        <taxon>Bacillota</taxon>
        <taxon>Bacilli</taxon>
        <taxon>Lactobacillales</taxon>
        <taxon>Lactobacillaceae</taxon>
        <taxon>Acetilactobacillus</taxon>
    </lineage>
</organism>
<accession>A0A4P6ZM01</accession>
<evidence type="ECO:0000256" key="12">
    <source>
        <dbReference type="RuleBase" id="RU004466"/>
    </source>
</evidence>
<dbReference type="Proteomes" id="UP000294321">
    <property type="component" value="Chromosome"/>
</dbReference>
<dbReference type="RefSeq" id="WP_133442191.1">
    <property type="nucleotide sequence ID" value="NZ_CP034726.1"/>
</dbReference>